<dbReference type="AlphaFoldDB" id="A0A4R5W2D0"/>
<reference evidence="2 3" key="1">
    <citation type="submission" date="2019-03" db="EMBL/GenBank/DDBJ databases">
        <title>Sapientia aquatica gen. nov., sp. nov., isolated from a crater lake.</title>
        <authorList>
            <person name="Felfoldi T."/>
            <person name="Szabo A."/>
            <person name="Toth E."/>
            <person name="Schumann P."/>
            <person name="Keki Z."/>
            <person name="Marialigeti K."/>
            <person name="Mathe I."/>
        </authorList>
    </citation>
    <scope>NUCLEOTIDE SEQUENCE [LARGE SCALE GENOMIC DNA]</scope>
    <source>
        <strain evidence="2 3">SA-152</strain>
    </source>
</reference>
<dbReference type="GO" id="GO:0030572">
    <property type="term" value="F:phosphatidyltransferase activity"/>
    <property type="evidence" value="ECO:0007669"/>
    <property type="project" value="UniProtKB-ARBA"/>
</dbReference>
<evidence type="ECO:0000313" key="2">
    <source>
        <dbReference type="EMBL" id="TDK66545.1"/>
    </source>
</evidence>
<dbReference type="InterPro" id="IPR025202">
    <property type="entry name" value="PLD-like_dom"/>
</dbReference>
<comment type="caution">
    <text evidence="2">The sequence shown here is derived from an EMBL/GenBank/DDBJ whole genome shotgun (WGS) entry which is preliminary data.</text>
</comment>
<dbReference type="Pfam" id="PF13091">
    <property type="entry name" value="PLDc_2"/>
    <property type="match status" value="2"/>
</dbReference>
<sequence length="389" mass="43755">MNLQRPVIFTENNQLTLLNSGAEFFPALIRAIDSAKAEIYLETYIFSQDITATLVHDALCSAAKRGVAVHIVVDWLGTGNTRAKALSTSFAAAGVQFRQFNPWFRRGFARTHRKLFVADREVAIIGGININHDLFAEGQNKRVLPFPRWDFATHVSGPLVTDIHQLMTGQWEKLGRLDWRKRLLMLKPPTQTYKHLHQPIVAALAPRDNFFYRRTIQKAYLFALGNARHTALIATPYFAPGRKFRTALINAAQRGVDVTLLIGCGDFKAQDAVAHSYYPKLLKHGVKIVEYRKSQLHAKVAVVDNEWATVGSSNCDGLSLFINQEANLLIKNHAFSEQLSAAISQGIQDGVAIHPDEYKNISLARKFWYGCAFFIYSSLIRLISVEDLM</sequence>
<dbReference type="OrthoDB" id="9762009at2"/>
<dbReference type="SMART" id="SM00155">
    <property type="entry name" value="PLDc"/>
    <property type="match status" value="2"/>
</dbReference>
<accession>A0A4R5W2D0</accession>
<dbReference type="Proteomes" id="UP000294829">
    <property type="component" value="Unassembled WGS sequence"/>
</dbReference>
<feature type="domain" description="PLD phosphodiesterase" evidence="1">
    <location>
        <begin position="107"/>
        <end position="134"/>
    </location>
</feature>
<dbReference type="Gene3D" id="3.30.870.10">
    <property type="entry name" value="Endonuclease Chain A"/>
    <property type="match status" value="2"/>
</dbReference>
<organism evidence="2 3">
    <name type="scientific">Sapientia aquatica</name>
    <dbReference type="NCBI Taxonomy" id="1549640"/>
    <lineage>
        <taxon>Bacteria</taxon>
        <taxon>Pseudomonadati</taxon>
        <taxon>Pseudomonadota</taxon>
        <taxon>Betaproteobacteria</taxon>
        <taxon>Burkholderiales</taxon>
        <taxon>Oxalobacteraceae</taxon>
        <taxon>Sapientia</taxon>
    </lineage>
</organism>
<dbReference type="SUPFAM" id="SSF56024">
    <property type="entry name" value="Phospholipase D/nuclease"/>
    <property type="match status" value="2"/>
</dbReference>
<gene>
    <name evidence="2" type="ORF">E2I14_08750</name>
</gene>
<dbReference type="CDD" id="cd09159">
    <property type="entry name" value="PLDc_ybhO_like_2"/>
    <property type="match status" value="1"/>
</dbReference>
<dbReference type="InterPro" id="IPR001736">
    <property type="entry name" value="PLipase_D/transphosphatidylase"/>
</dbReference>
<dbReference type="PANTHER" id="PTHR21248:SF22">
    <property type="entry name" value="PHOSPHOLIPASE D"/>
    <property type="match status" value="1"/>
</dbReference>
<protein>
    <submittedName>
        <fullName evidence="2">Cardiolipin synthase B</fullName>
    </submittedName>
</protein>
<dbReference type="RefSeq" id="WP_133327536.1">
    <property type="nucleotide sequence ID" value="NZ_SMYL01000003.1"/>
</dbReference>
<dbReference type="EMBL" id="SMYL01000003">
    <property type="protein sequence ID" value="TDK66545.1"/>
    <property type="molecule type" value="Genomic_DNA"/>
</dbReference>
<evidence type="ECO:0000259" key="1">
    <source>
        <dbReference type="PROSITE" id="PS50035"/>
    </source>
</evidence>
<name>A0A4R5W2D0_9BURK</name>
<dbReference type="PANTHER" id="PTHR21248">
    <property type="entry name" value="CARDIOLIPIN SYNTHASE"/>
    <property type="match status" value="1"/>
</dbReference>
<dbReference type="GO" id="GO:0032049">
    <property type="term" value="P:cardiolipin biosynthetic process"/>
    <property type="evidence" value="ECO:0007669"/>
    <property type="project" value="UniProtKB-ARBA"/>
</dbReference>
<evidence type="ECO:0000313" key="3">
    <source>
        <dbReference type="Proteomes" id="UP000294829"/>
    </source>
</evidence>
<keyword evidence="3" id="KW-1185">Reference proteome</keyword>
<proteinExistence type="predicted"/>
<dbReference type="PROSITE" id="PS50035">
    <property type="entry name" value="PLD"/>
    <property type="match status" value="2"/>
</dbReference>
<dbReference type="CDD" id="cd09110">
    <property type="entry name" value="PLDc_CLS_1"/>
    <property type="match status" value="1"/>
</dbReference>
<feature type="domain" description="PLD phosphodiesterase" evidence="1">
    <location>
        <begin position="292"/>
        <end position="319"/>
    </location>
</feature>